<feature type="repeat" description="ANK" evidence="3">
    <location>
        <begin position="698"/>
        <end position="731"/>
    </location>
</feature>
<dbReference type="InterPro" id="IPR025676">
    <property type="entry name" value="Clr5_dom"/>
</dbReference>
<dbReference type="PROSITE" id="PS50297">
    <property type="entry name" value="ANK_REP_REGION"/>
    <property type="match status" value="1"/>
</dbReference>
<accession>A0ABR1W7L3</accession>
<reference evidence="5 6" key="1">
    <citation type="submission" date="2023-01" db="EMBL/GenBank/DDBJ databases">
        <title>Analysis of 21 Apiospora genomes using comparative genomics revels a genus with tremendous synthesis potential of carbohydrate active enzymes and secondary metabolites.</title>
        <authorList>
            <person name="Sorensen T."/>
        </authorList>
    </citation>
    <scope>NUCLEOTIDE SEQUENCE [LARGE SCALE GENOMIC DNA]</scope>
    <source>
        <strain evidence="5 6">CBS 114990</strain>
    </source>
</reference>
<keyword evidence="6" id="KW-1185">Reference proteome</keyword>
<evidence type="ECO:0000313" key="5">
    <source>
        <dbReference type="EMBL" id="KAK8079464.1"/>
    </source>
</evidence>
<evidence type="ECO:0000256" key="2">
    <source>
        <dbReference type="ARBA" id="ARBA00023043"/>
    </source>
</evidence>
<keyword evidence="1" id="KW-0677">Repeat</keyword>
<dbReference type="PROSITE" id="PS50088">
    <property type="entry name" value="ANK_REPEAT"/>
    <property type="match status" value="1"/>
</dbReference>
<comment type="caution">
    <text evidence="5">The sequence shown here is derived from an EMBL/GenBank/DDBJ whole genome shotgun (WGS) entry which is preliminary data.</text>
</comment>
<feature type="domain" description="Clr5" evidence="4">
    <location>
        <begin position="20"/>
        <end position="52"/>
    </location>
</feature>
<dbReference type="GeneID" id="92044657"/>
<proteinExistence type="predicted"/>
<dbReference type="RefSeq" id="XP_066666939.1">
    <property type="nucleotide sequence ID" value="XM_066811597.1"/>
</dbReference>
<evidence type="ECO:0000256" key="3">
    <source>
        <dbReference type="PROSITE-ProRule" id="PRU00023"/>
    </source>
</evidence>
<dbReference type="Pfam" id="PF12796">
    <property type="entry name" value="Ank_2"/>
    <property type="match status" value="1"/>
</dbReference>
<sequence>MAALPPSRPSLEWQPRDYTVWDANRDRIYEIYLVEKKGLRETKRLMEARHAFPEFDNNMWEHVLLRHFGFRKNLSKADWVPIGQSLAKRRRLGKNNHAIDLCGAKIPIRRVEKNVPRQVTLLADSPELPRDILIRTPPPDEPFASRALQRRVNMSDLPLASSSGVAFMRDMLPEWILEVRKNSPFNQTMHRLILSLESHFVTDNVLRQSFASLSQMYQMYPSPSKLGTSSSLDILSYACFSMSRGSYFGFPEPLPLLNWIRKIADLRFLQAIFSTNTPTLLELWSTILQVAWKFRNLDAFKSLTEVGLRVTNRQWARFCLDICCHCYCDMDERFLNQSLLSSTREVIESQWVSNDKRPSAHTLWDAAARYLDIDMMKILASLGYHFSELPAKEQQHCLQHVSGATAAPVLDDGIYWDGPHWPVLARDFAWVKGLEGRFQPSLLEEFSLRDDETVTASGIYRAASGGCASLKHYMETTPCPTIEVRAVLLEITLSQTTACGCCEVLDCLLDYGVDPNAPSLGRNKLAGPRHASLHCHESFISVLSQETEDSWIVTIKLLETFGLNPQRFGDSEVVQAALFESTIRRKQLIIRLLEIFKLGRELELVSLDAGTWYSMASQNAKMRDQFDCAASPNHSTRFFDLRGGGCWVRSRFERPRQSDNPFNASNFRQAFDMALGFIRRGADVNAAISYDLSGWSGKGYTALHFACISGAPLPFLETLLDLGAQVDAGSELGVPTSLCYAIAAGHLNIMSLLIAHGAAINVTVRDGDTNRSVWNLIPEITWSHLDLAAAMGDLEITQLLYDFGTRSACQVFTEVDGAVQVARRHRRLGVFRFFEERVEGLDRIPDRPELD</sequence>
<dbReference type="InterPro" id="IPR002110">
    <property type="entry name" value="Ankyrin_rpt"/>
</dbReference>
<keyword evidence="2 3" id="KW-0040">ANK repeat</keyword>
<evidence type="ECO:0000256" key="1">
    <source>
        <dbReference type="ARBA" id="ARBA00022737"/>
    </source>
</evidence>
<dbReference type="SMART" id="SM00248">
    <property type="entry name" value="ANK"/>
    <property type="match status" value="7"/>
</dbReference>
<gene>
    <name evidence="5" type="ORF">PG997_007282</name>
</gene>
<dbReference type="Gene3D" id="1.25.40.20">
    <property type="entry name" value="Ankyrin repeat-containing domain"/>
    <property type="match status" value="1"/>
</dbReference>
<dbReference type="PANTHER" id="PTHR24198:SF165">
    <property type="entry name" value="ANKYRIN REPEAT-CONTAINING PROTEIN-RELATED"/>
    <property type="match status" value="1"/>
</dbReference>
<dbReference type="Proteomes" id="UP001433268">
    <property type="component" value="Unassembled WGS sequence"/>
</dbReference>
<name>A0ABR1W7L3_9PEZI</name>
<organism evidence="5 6">
    <name type="scientific">Apiospora hydei</name>
    <dbReference type="NCBI Taxonomy" id="1337664"/>
    <lineage>
        <taxon>Eukaryota</taxon>
        <taxon>Fungi</taxon>
        <taxon>Dikarya</taxon>
        <taxon>Ascomycota</taxon>
        <taxon>Pezizomycotina</taxon>
        <taxon>Sordariomycetes</taxon>
        <taxon>Xylariomycetidae</taxon>
        <taxon>Amphisphaeriales</taxon>
        <taxon>Apiosporaceae</taxon>
        <taxon>Apiospora</taxon>
    </lineage>
</organism>
<dbReference type="SUPFAM" id="SSF48403">
    <property type="entry name" value="Ankyrin repeat"/>
    <property type="match status" value="1"/>
</dbReference>
<dbReference type="InterPro" id="IPR036770">
    <property type="entry name" value="Ankyrin_rpt-contain_sf"/>
</dbReference>
<evidence type="ECO:0000313" key="6">
    <source>
        <dbReference type="Proteomes" id="UP001433268"/>
    </source>
</evidence>
<evidence type="ECO:0000259" key="4">
    <source>
        <dbReference type="Pfam" id="PF14420"/>
    </source>
</evidence>
<dbReference type="Pfam" id="PF14420">
    <property type="entry name" value="Clr5"/>
    <property type="match status" value="1"/>
</dbReference>
<dbReference type="PANTHER" id="PTHR24198">
    <property type="entry name" value="ANKYRIN REPEAT AND PROTEIN KINASE DOMAIN-CONTAINING PROTEIN"/>
    <property type="match status" value="1"/>
</dbReference>
<dbReference type="EMBL" id="JAQQWN010000006">
    <property type="protein sequence ID" value="KAK8079464.1"/>
    <property type="molecule type" value="Genomic_DNA"/>
</dbReference>
<protein>
    <recommendedName>
        <fullName evidence="4">Clr5 domain-containing protein</fullName>
    </recommendedName>
</protein>